<dbReference type="Proteomes" id="UP000000715">
    <property type="component" value="Unplaced"/>
</dbReference>
<accession>A0A8U0P0G2</accession>
<keyword evidence="1" id="KW-0812">Transmembrane</keyword>
<dbReference type="KEGG" id="mpuf:106007331"/>
<evidence type="ECO:0000313" key="3">
    <source>
        <dbReference type="RefSeq" id="XP_012919599.1"/>
    </source>
</evidence>
<evidence type="ECO:0000256" key="1">
    <source>
        <dbReference type="SAM" id="Phobius"/>
    </source>
</evidence>
<dbReference type="GeneID" id="106007331"/>
<keyword evidence="1" id="KW-1133">Transmembrane helix</keyword>
<dbReference type="AlphaFoldDB" id="A0A8U0P0G2"/>
<proteinExistence type="predicted"/>
<protein>
    <submittedName>
        <fullName evidence="3">Uncharacterized protein LOC106007331</fullName>
    </submittedName>
</protein>
<keyword evidence="2" id="KW-1185">Reference proteome</keyword>
<name>A0A8U0P0G2_MUSPF</name>
<feature type="transmembrane region" description="Helical" evidence="1">
    <location>
        <begin position="72"/>
        <end position="93"/>
    </location>
</feature>
<organism evidence="2 3">
    <name type="scientific">Mustela putorius furo</name>
    <name type="common">European domestic ferret</name>
    <name type="synonym">Mustela furo</name>
    <dbReference type="NCBI Taxonomy" id="9669"/>
    <lineage>
        <taxon>Eukaryota</taxon>
        <taxon>Metazoa</taxon>
        <taxon>Chordata</taxon>
        <taxon>Craniata</taxon>
        <taxon>Vertebrata</taxon>
        <taxon>Euteleostomi</taxon>
        <taxon>Mammalia</taxon>
        <taxon>Eutheria</taxon>
        <taxon>Laurasiatheria</taxon>
        <taxon>Carnivora</taxon>
        <taxon>Caniformia</taxon>
        <taxon>Musteloidea</taxon>
        <taxon>Mustelidae</taxon>
        <taxon>Mustelinae</taxon>
        <taxon>Mustela</taxon>
    </lineage>
</organism>
<gene>
    <name evidence="3" type="primary">LOC106007331</name>
</gene>
<sequence>MQCPSGETECVQLDLVLVEGGQSVSMYGCGSQDLCGAPATEGLLELPGHWLALPPHCSTSQRAVMASKCHSGVPSGLCLALPVLLVGLGAVTLS</sequence>
<keyword evidence="1" id="KW-0472">Membrane</keyword>
<evidence type="ECO:0000313" key="2">
    <source>
        <dbReference type="Proteomes" id="UP000000715"/>
    </source>
</evidence>
<dbReference type="OrthoDB" id="9798177at2759"/>
<reference evidence="3" key="1">
    <citation type="submission" date="2025-08" db="UniProtKB">
        <authorList>
            <consortium name="RefSeq"/>
        </authorList>
    </citation>
    <scope>IDENTIFICATION</scope>
    <source>
        <tissue evidence="3">Brain</tissue>
    </source>
</reference>
<dbReference type="RefSeq" id="XP_012919599.1">
    <property type="nucleotide sequence ID" value="XM_013064145.2"/>
</dbReference>